<evidence type="ECO:0000313" key="3">
    <source>
        <dbReference type="EMBL" id="KIK38080.1"/>
    </source>
</evidence>
<sequence length="278" mass="31823">MPSPFNGDTRTAQGWALQLEAYLHLNTAVYDTDEKKVIFLLSRMMKGEAAKWAEGHLKTAIAAGTYGTFATLTTNFKAMFFPKNVAQTAICRISSLRQTGSVAAYASLFRTILADTGITEEVTRIMFFRNGLKREITHTILTFENIPNTLDNWLDKALDVEVRRMLINPPTYSKAKDPYAMDIDRMEMEEDSEGEKRTRKTYLTPQERERRRKNGLCFKCGKKGLAKDCPNHPTMTAAKKVVKEDDDYAEFLEWKAFKTRQARKGKAKKEESEEEEDF</sequence>
<dbReference type="InterPro" id="IPR032567">
    <property type="entry name" value="RTL1-rel"/>
</dbReference>
<reference evidence="4" key="2">
    <citation type="submission" date="2015-01" db="EMBL/GenBank/DDBJ databases">
        <title>Evolutionary Origins and Diversification of the Mycorrhizal Mutualists.</title>
        <authorList>
            <consortium name="DOE Joint Genome Institute"/>
            <consortium name="Mycorrhizal Genomics Consortium"/>
            <person name="Kohler A."/>
            <person name="Kuo A."/>
            <person name="Nagy L.G."/>
            <person name="Floudas D."/>
            <person name="Copeland A."/>
            <person name="Barry K.W."/>
            <person name="Cichocki N."/>
            <person name="Veneault-Fourrey C."/>
            <person name="LaButti K."/>
            <person name="Lindquist E.A."/>
            <person name="Lipzen A."/>
            <person name="Lundell T."/>
            <person name="Morin E."/>
            <person name="Murat C."/>
            <person name="Riley R."/>
            <person name="Ohm R."/>
            <person name="Sun H."/>
            <person name="Tunlid A."/>
            <person name="Henrissat B."/>
            <person name="Grigoriev I.V."/>
            <person name="Hibbett D.S."/>
            <person name="Martin F."/>
        </authorList>
    </citation>
    <scope>NUCLEOTIDE SEQUENCE [LARGE SCALE GENOMIC DNA]</scope>
    <source>
        <strain evidence="4">UH-Slu-Lm8-n1</strain>
    </source>
</reference>
<reference evidence="3 4" key="1">
    <citation type="submission" date="2014-04" db="EMBL/GenBank/DDBJ databases">
        <authorList>
            <consortium name="DOE Joint Genome Institute"/>
            <person name="Kuo A."/>
            <person name="Ruytinx J."/>
            <person name="Rineau F."/>
            <person name="Colpaert J."/>
            <person name="Kohler A."/>
            <person name="Nagy L.G."/>
            <person name="Floudas D."/>
            <person name="Copeland A."/>
            <person name="Barry K.W."/>
            <person name="Cichocki N."/>
            <person name="Veneault-Fourrey C."/>
            <person name="LaButti K."/>
            <person name="Lindquist E.A."/>
            <person name="Lipzen A."/>
            <person name="Lundell T."/>
            <person name="Morin E."/>
            <person name="Murat C."/>
            <person name="Sun H."/>
            <person name="Tunlid A."/>
            <person name="Henrissat B."/>
            <person name="Grigoriev I.V."/>
            <person name="Hibbett D.S."/>
            <person name="Martin F."/>
            <person name="Nordberg H.P."/>
            <person name="Cantor M.N."/>
            <person name="Hua S.X."/>
        </authorList>
    </citation>
    <scope>NUCLEOTIDE SEQUENCE [LARGE SCALE GENOMIC DNA]</scope>
    <source>
        <strain evidence="3 4">UH-Slu-Lm8-n1</strain>
    </source>
</reference>
<proteinExistence type="predicted"/>
<dbReference type="PANTHER" id="PTHR15503">
    <property type="entry name" value="LDOC1 RELATED"/>
    <property type="match status" value="1"/>
</dbReference>
<dbReference type="HOGENOM" id="CLU_000384_30_1_1"/>
<dbReference type="InterPro" id="IPR005162">
    <property type="entry name" value="Retrotrans_gag_dom"/>
</dbReference>
<gene>
    <name evidence="3" type="ORF">CY34DRAFT_91600</name>
</gene>
<feature type="domain" description="Retrotransposon gag" evidence="2">
    <location>
        <begin position="44"/>
        <end position="133"/>
    </location>
</feature>
<organism evidence="3 4">
    <name type="scientific">Suillus luteus UH-Slu-Lm8-n1</name>
    <dbReference type="NCBI Taxonomy" id="930992"/>
    <lineage>
        <taxon>Eukaryota</taxon>
        <taxon>Fungi</taxon>
        <taxon>Dikarya</taxon>
        <taxon>Basidiomycota</taxon>
        <taxon>Agaricomycotina</taxon>
        <taxon>Agaricomycetes</taxon>
        <taxon>Agaricomycetidae</taxon>
        <taxon>Boletales</taxon>
        <taxon>Suillineae</taxon>
        <taxon>Suillaceae</taxon>
        <taxon>Suillus</taxon>
    </lineage>
</organism>
<protein>
    <recommendedName>
        <fullName evidence="2">Retrotransposon gag domain-containing protein</fullName>
    </recommendedName>
</protein>
<dbReference type="GO" id="GO:0006397">
    <property type="term" value="P:mRNA processing"/>
    <property type="evidence" value="ECO:0007669"/>
    <property type="project" value="UniProtKB-KW"/>
</dbReference>
<dbReference type="STRING" id="930992.A0A0C9ZKS3"/>
<evidence type="ECO:0000313" key="4">
    <source>
        <dbReference type="Proteomes" id="UP000054485"/>
    </source>
</evidence>
<dbReference type="InParanoid" id="A0A0C9ZKS3"/>
<dbReference type="PANTHER" id="PTHR15503:SF22">
    <property type="entry name" value="TRANSPOSON TY3-I GAG POLYPROTEIN"/>
    <property type="match status" value="1"/>
</dbReference>
<dbReference type="Pfam" id="PF03732">
    <property type="entry name" value="Retrotrans_gag"/>
    <property type="match status" value="1"/>
</dbReference>
<dbReference type="InterPro" id="IPR036875">
    <property type="entry name" value="Znf_CCHC_sf"/>
</dbReference>
<dbReference type="Proteomes" id="UP000054485">
    <property type="component" value="Unassembled WGS sequence"/>
</dbReference>
<dbReference type="EMBL" id="KN835412">
    <property type="protein sequence ID" value="KIK38080.1"/>
    <property type="molecule type" value="Genomic_DNA"/>
</dbReference>
<accession>A0A0C9ZKS3</accession>
<evidence type="ECO:0000256" key="1">
    <source>
        <dbReference type="ARBA" id="ARBA00022664"/>
    </source>
</evidence>
<dbReference type="GO" id="GO:0008270">
    <property type="term" value="F:zinc ion binding"/>
    <property type="evidence" value="ECO:0007669"/>
    <property type="project" value="InterPro"/>
</dbReference>
<keyword evidence="1" id="KW-0507">mRNA processing</keyword>
<evidence type="ECO:0000259" key="2">
    <source>
        <dbReference type="Pfam" id="PF03732"/>
    </source>
</evidence>
<dbReference type="SUPFAM" id="SSF57756">
    <property type="entry name" value="Retrovirus zinc finger-like domains"/>
    <property type="match status" value="1"/>
</dbReference>
<dbReference type="GO" id="GO:0003676">
    <property type="term" value="F:nucleic acid binding"/>
    <property type="evidence" value="ECO:0007669"/>
    <property type="project" value="InterPro"/>
</dbReference>
<keyword evidence="4" id="KW-1185">Reference proteome</keyword>
<dbReference type="AlphaFoldDB" id="A0A0C9ZKS3"/>
<name>A0A0C9ZKS3_9AGAM</name>
<dbReference type="OrthoDB" id="2689916at2759"/>